<gene>
    <name evidence="2" type="ORF">SCLTRI_LOCUS5242</name>
</gene>
<evidence type="ECO:0000313" key="3">
    <source>
        <dbReference type="Proteomes" id="UP000624404"/>
    </source>
</evidence>
<evidence type="ECO:0000259" key="1">
    <source>
        <dbReference type="Pfam" id="PF01636"/>
    </source>
</evidence>
<accession>A0A8H2ZR25</accession>
<dbReference type="EMBL" id="CAJHIA010000015">
    <property type="protein sequence ID" value="CAD6445451.1"/>
    <property type="molecule type" value="Genomic_DNA"/>
</dbReference>
<proteinExistence type="predicted"/>
<dbReference type="Pfam" id="PF01636">
    <property type="entry name" value="APH"/>
    <property type="match status" value="1"/>
</dbReference>
<dbReference type="Proteomes" id="UP000624404">
    <property type="component" value="Unassembled WGS sequence"/>
</dbReference>
<dbReference type="OrthoDB" id="8300194at2759"/>
<dbReference type="InterPro" id="IPR011009">
    <property type="entry name" value="Kinase-like_dom_sf"/>
</dbReference>
<dbReference type="Gene3D" id="3.90.1200.10">
    <property type="match status" value="1"/>
</dbReference>
<dbReference type="PANTHER" id="PTHR21310">
    <property type="entry name" value="AMINOGLYCOSIDE PHOSPHOTRANSFERASE-RELATED-RELATED"/>
    <property type="match status" value="1"/>
</dbReference>
<sequence length="417" mass="48506">MARPPVYEHFKGSTEEELNLHRPKSPDFILCQVCGLTSSLHEHNSYFSHVKVSMNACRGMWSIGDKYFLKERPKVTSGLRSPPNADYAITKLLAEKSNVPVAKDMRTWEDKNSDWYWMERCPGVTLLEAEDSGSLTFEQHRTIGYELAEYLAEARKFTSTKPEAPDGSRIRDRLLGADIDCVDLMTVDQEEWWARTEPRLRQHPLITNEWKKKFKESYPFKEGDKYVLSHGDLDASNIMVKDGHVTAIIDWEHGGYRPEWFEWAKIKGRPSVVKWLEDHPGRGRWVQFLAARMVELGMNVEIPDEVYECIDSYRFYVKEPGDENLRVYQSEAADRYWYQKCTNYTRYLLEGETSAATLAHRRKIREKEEAEQTAVMLAFNKLSLNEKDIFLTGKSQLGSGQSKRDLNDSFDDSRYYS</sequence>
<evidence type="ECO:0000313" key="2">
    <source>
        <dbReference type="EMBL" id="CAD6445451.1"/>
    </source>
</evidence>
<dbReference type="InterPro" id="IPR002575">
    <property type="entry name" value="Aminoglycoside_PTrfase"/>
</dbReference>
<keyword evidence="3" id="KW-1185">Reference proteome</keyword>
<feature type="domain" description="Aminoglycoside phosphotransferase" evidence="1">
    <location>
        <begin position="87"/>
        <end position="264"/>
    </location>
</feature>
<name>A0A8H2ZR25_9HELO</name>
<dbReference type="SUPFAM" id="SSF56112">
    <property type="entry name" value="Protein kinase-like (PK-like)"/>
    <property type="match status" value="1"/>
</dbReference>
<protein>
    <submittedName>
        <fullName evidence="2">E7473f1a-0009-47fe-8631-45d088f3e149-CDS</fullName>
    </submittedName>
</protein>
<organism evidence="2 3">
    <name type="scientific">Sclerotinia trifoliorum</name>
    <dbReference type="NCBI Taxonomy" id="28548"/>
    <lineage>
        <taxon>Eukaryota</taxon>
        <taxon>Fungi</taxon>
        <taxon>Dikarya</taxon>
        <taxon>Ascomycota</taxon>
        <taxon>Pezizomycotina</taxon>
        <taxon>Leotiomycetes</taxon>
        <taxon>Helotiales</taxon>
        <taxon>Sclerotiniaceae</taxon>
        <taxon>Sclerotinia</taxon>
    </lineage>
</organism>
<comment type="caution">
    <text evidence="2">The sequence shown here is derived from an EMBL/GenBank/DDBJ whole genome shotgun (WGS) entry which is preliminary data.</text>
</comment>
<dbReference type="PANTHER" id="PTHR21310:SF48">
    <property type="entry name" value="AMINOGLYCOSIDE PHOSPHOTRANSFERASE DOMAIN-CONTAINING PROTEIN"/>
    <property type="match status" value="1"/>
</dbReference>
<dbReference type="AlphaFoldDB" id="A0A8H2ZR25"/>
<dbReference type="InterPro" id="IPR051678">
    <property type="entry name" value="AGP_Transferase"/>
</dbReference>
<reference evidence="2" key="1">
    <citation type="submission" date="2020-10" db="EMBL/GenBank/DDBJ databases">
        <authorList>
            <person name="Kusch S."/>
        </authorList>
    </citation>
    <scope>NUCLEOTIDE SEQUENCE</scope>
    <source>
        <strain evidence="2">SwB9</strain>
    </source>
</reference>